<evidence type="ECO:0000313" key="3">
    <source>
        <dbReference type="EMBL" id="RVX38742.1"/>
    </source>
</evidence>
<accession>A0A438LZ26</accession>
<dbReference type="PANTHER" id="PTHR44068:SF11">
    <property type="entry name" value="GERANYL DIPHOSPHATE 2-C-METHYLTRANSFERASE"/>
    <property type="match status" value="1"/>
</dbReference>
<name>A0A438LZ26_9ACTN</name>
<comment type="caution">
    <text evidence="3">The sequence shown here is derived from an EMBL/GenBank/DDBJ whole genome shotgun (WGS) entry which is preliminary data.</text>
</comment>
<protein>
    <submittedName>
        <fullName evidence="3">Methyltransferase family protein</fullName>
    </submittedName>
</protein>
<dbReference type="OrthoDB" id="9769602at2"/>
<reference evidence="3 4" key="1">
    <citation type="submission" date="2019-01" db="EMBL/GenBank/DDBJ databases">
        <title>Sequencing the genomes of 1000 actinobacteria strains.</title>
        <authorList>
            <person name="Klenk H.-P."/>
        </authorList>
    </citation>
    <scope>NUCLEOTIDE SEQUENCE [LARGE SCALE GENOMIC DNA]</scope>
    <source>
        <strain evidence="3 4">DSM 43925</strain>
    </source>
</reference>
<dbReference type="GO" id="GO:0032259">
    <property type="term" value="P:methylation"/>
    <property type="evidence" value="ECO:0007669"/>
    <property type="project" value="UniProtKB-KW"/>
</dbReference>
<dbReference type="GO" id="GO:0008757">
    <property type="term" value="F:S-adenosylmethionine-dependent methyltransferase activity"/>
    <property type="evidence" value="ECO:0007669"/>
    <property type="project" value="InterPro"/>
</dbReference>
<dbReference type="Pfam" id="PF08241">
    <property type="entry name" value="Methyltransf_11"/>
    <property type="match status" value="1"/>
</dbReference>
<evidence type="ECO:0000313" key="4">
    <source>
        <dbReference type="Proteomes" id="UP000284824"/>
    </source>
</evidence>
<dbReference type="InterPro" id="IPR013216">
    <property type="entry name" value="Methyltransf_11"/>
</dbReference>
<dbReference type="CDD" id="cd02440">
    <property type="entry name" value="AdoMet_MTases"/>
    <property type="match status" value="1"/>
</dbReference>
<keyword evidence="3" id="KW-0489">Methyltransferase</keyword>
<sequence length="287" mass="30859">MSVESGSISPGLSKEEVAGFYDRNNRALTVIFGGNMHYGYWTGPDDPSGLEEAGARLTDVVIGKLGVKPGEKVLDLGCGTGGPGVRLARATGAEVVGVSISTEDVAQASALAQAEGMAEQARFQFGDALALPFEDGSFDAVFAIETLVHVPDRVLVLKEIARVLRPGGRMAVTDYIKRGPDVDDEDAWLALNEALLEWRAAPMVRAEDYEGFGREAGIVIEEIDDITEHTKYTFGKLYAAMRAYQSEHGELPADLVQILDSGAGVDWSMVEEEEQNEGVIIVVGRRP</sequence>
<dbReference type="Proteomes" id="UP000284824">
    <property type="component" value="Unassembled WGS sequence"/>
</dbReference>
<dbReference type="RefSeq" id="WP_127931336.1">
    <property type="nucleotide sequence ID" value="NZ_SAUN01000001.1"/>
</dbReference>
<dbReference type="AlphaFoldDB" id="A0A438LZ26"/>
<evidence type="ECO:0000259" key="2">
    <source>
        <dbReference type="Pfam" id="PF08241"/>
    </source>
</evidence>
<keyword evidence="4" id="KW-1185">Reference proteome</keyword>
<dbReference type="Gene3D" id="3.40.50.150">
    <property type="entry name" value="Vaccinia Virus protein VP39"/>
    <property type="match status" value="1"/>
</dbReference>
<dbReference type="EMBL" id="SAUN01000001">
    <property type="protein sequence ID" value="RVX38742.1"/>
    <property type="molecule type" value="Genomic_DNA"/>
</dbReference>
<proteinExistence type="predicted"/>
<dbReference type="InterPro" id="IPR029063">
    <property type="entry name" value="SAM-dependent_MTases_sf"/>
</dbReference>
<dbReference type="SUPFAM" id="SSF53335">
    <property type="entry name" value="S-adenosyl-L-methionine-dependent methyltransferases"/>
    <property type="match status" value="1"/>
</dbReference>
<evidence type="ECO:0000256" key="1">
    <source>
        <dbReference type="ARBA" id="ARBA00022679"/>
    </source>
</evidence>
<keyword evidence="1 3" id="KW-0808">Transferase</keyword>
<dbReference type="InterPro" id="IPR050447">
    <property type="entry name" value="Erg6_SMT_methyltransf"/>
</dbReference>
<organism evidence="3 4">
    <name type="scientific">Nonomuraea polychroma</name>
    <dbReference type="NCBI Taxonomy" id="46176"/>
    <lineage>
        <taxon>Bacteria</taxon>
        <taxon>Bacillati</taxon>
        <taxon>Actinomycetota</taxon>
        <taxon>Actinomycetes</taxon>
        <taxon>Streptosporangiales</taxon>
        <taxon>Streptosporangiaceae</taxon>
        <taxon>Nonomuraea</taxon>
    </lineage>
</organism>
<feature type="domain" description="Methyltransferase type 11" evidence="2">
    <location>
        <begin position="74"/>
        <end position="171"/>
    </location>
</feature>
<gene>
    <name evidence="3" type="ORF">EDD27_1066</name>
</gene>
<dbReference type="PANTHER" id="PTHR44068">
    <property type="entry name" value="ZGC:194242"/>
    <property type="match status" value="1"/>
</dbReference>